<evidence type="ECO:0000313" key="2">
    <source>
        <dbReference type="Proteomes" id="UP000018936"/>
    </source>
</evidence>
<reference evidence="1 2" key="1">
    <citation type="journal article" date="2013" name="Proc. Natl. Acad. Sci. U.S.A.">
        <title>The king cobra genome reveals dynamic gene evolution and adaptation in the snake venom system.</title>
        <authorList>
            <person name="Vonk F.J."/>
            <person name="Casewell N.R."/>
            <person name="Henkel C.V."/>
            <person name="Heimberg A.M."/>
            <person name="Jansen H.J."/>
            <person name="McCleary R.J."/>
            <person name="Kerkkamp H.M."/>
            <person name="Vos R.A."/>
            <person name="Guerreiro I."/>
            <person name="Calvete J.J."/>
            <person name="Wuster W."/>
            <person name="Woods A.E."/>
            <person name="Logan J.M."/>
            <person name="Harrison R.A."/>
            <person name="Castoe T.A."/>
            <person name="de Koning A.P."/>
            <person name="Pollock D.D."/>
            <person name="Yandell M."/>
            <person name="Calderon D."/>
            <person name="Renjifo C."/>
            <person name="Currier R.B."/>
            <person name="Salgado D."/>
            <person name="Pla D."/>
            <person name="Sanz L."/>
            <person name="Hyder A.S."/>
            <person name="Ribeiro J.M."/>
            <person name="Arntzen J.W."/>
            <person name="van den Thillart G.E."/>
            <person name="Boetzer M."/>
            <person name="Pirovano W."/>
            <person name="Dirks R.P."/>
            <person name="Spaink H.P."/>
            <person name="Duboule D."/>
            <person name="McGlinn E."/>
            <person name="Kini R.M."/>
            <person name="Richardson M.K."/>
        </authorList>
    </citation>
    <scope>NUCLEOTIDE SEQUENCE</scope>
    <source>
        <tissue evidence="1">Blood</tissue>
    </source>
</reference>
<proteinExistence type="predicted"/>
<protein>
    <submittedName>
        <fullName evidence="1">Uncharacterized protein</fullName>
    </submittedName>
</protein>
<sequence>ESGLRVGGLRRPGVPELGVVVEGILSRLRRTREQASAARQLRLSRRPSALRVVSARLAWLPSPLRTVSIASAAALPCPSPPSLPPPSTLRHCLFVLENENKMSLEPPERWRADGGGKKVGKNPASLPECSMNICQLNN</sequence>
<dbReference type="EMBL" id="AZIM01001709">
    <property type="protein sequence ID" value="ETE65958.1"/>
    <property type="molecule type" value="Genomic_DNA"/>
</dbReference>
<gene>
    <name evidence="1" type="ORF">L345_08274</name>
</gene>
<dbReference type="AlphaFoldDB" id="V8NWB1"/>
<comment type="caution">
    <text evidence="1">The sequence shown here is derived from an EMBL/GenBank/DDBJ whole genome shotgun (WGS) entry which is preliminary data.</text>
</comment>
<accession>V8NWB1</accession>
<feature type="non-terminal residue" evidence="1">
    <location>
        <position position="1"/>
    </location>
</feature>
<keyword evidence="2" id="KW-1185">Reference proteome</keyword>
<organism evidence="1 2">
    <name type="scientific">Ophiophagus hannah</name>
    <name type="common">King cobra</name>
    <name type="synonym">Naja hannah</name>
    <dbReference type="NCBI Taxonomy" id="8665"/>
    <lineage>
        <taxon>Eukaryota</taxon>
        <taxon>Metazoa</taxon>
        <taxon>Chordata</taxon>
        <taxon>Craniata</taxon>
        <taxon>Vertebrata</taxon>
        <taxon>Euteleostomi</taxon>
        <taxon>Lepidosauria</taxon>
        <taxon>Squamata</taxon>
        <taxon>Bifurcata</taxon>
        <taxon>Unidentata</taxon>
        <taxon>Episquamata</taxon>
        <taxon>Toxicofera</taxon>
        <taxon>Serpentes</taxon>
        <taxon>Colubroidea</taxon>
        <taxon>Elapidae</taxon>
        <taxon>Elapinae</taxon>
        <taxon>Ophiophagus</taxon>
    </lineage>
</organism>
<name>V8NWB1_OPHHA</name>
<dbReference type="Proteomes" id="UP000018936">
    <property type="component" value="Unassembled WGS sequence"/>
</dbReference>
<evidence type="ECO:0000313" key="1">
    <source>
        <dbReference type="EMBL" id="ETE65958.1"/>
    </source>
</evidence>